<dbReference type="Pfam" id="PF02424">
    <property type="entry name" value="ApbE"/>
    <property type="match status" value="2"/>
</dbReference>
<keyword evidence="11" id="KW-0449">Lipoprotein</keyword>
<comment type="catalytic activity">
    <reaction evidence="10">
        <text>L-threonyl-[protein] + FAD = FMN-L-threonyl-[protein] + AMP + H(+)</text>
        <dbReference type="Rhea" id="RHEA:36847"/>
        <dbReference type="Rhea" id="RHEA-COMP:11060"/>
        <dbReference type="Rhea" id="RHEA-COMP:11061"/>
        <dbReference type="ChEBI" id="CHEBI:15378"/>
        <dbReference type="ChEBI" id="CHEBI:30013"/>
        <dbReference type="ChEBI" id="CHEBI:57692"/>
        <dbReference type="ChEBI" id="CHEBI:74257"/>
        <dbReference type="ChEBI" id="CHEBI:456215"/>
        <dbReference type="EC" id="2.7.1.180"/>
    </reaction>
</comment>
<dbReference type="PANTHER" id="PTHR30040:SF2">
    <property type="entry name" value="FAD:PROTEIN FMN TRANSFERASE"/>
    <property type="match status" value="1"/>
</dbReference>
<evidence type="ECO:0000256" key="5">
    <source>
        <dbReference type="ARBA" id="ARBA00022679"/>
    </source>
</evidence>
<gene>
    <name evidence="11" type="ORF">OP8BY_2462</name>
</gene>
<evidence type="ECO:0000256" key="7">
    <source>
        <dbReference type="ARBA" id="ARBA00022827"/>
    </source>
</evidence>
<dbReference type="GO" id="GO:0046872">
    <property type="term" value="F:metal ion binding"/>
    <property type="evidence" value="ECO:0007669"/>
    <property type="project" value="UniProtKB-KW"/>
</dbReference>
<evidence type="ECO:0000256" key="8">
    <source>
        <dbReference type="ARBA" id="ARBA00022842"/>
    </source>
</evidence>
<comment type="caution">
    <text evidence="11">The sequence shown here is derived from an EMBL/GenBank/DDBJ whole genome shotgun (WGS) entry which is preliminary data.</text>
</comment>
<keyword evidence="7" id="KW-0274">FAD</keyword>
<keyword evidence="4" id="KW-0285">Flavoprotein</keyword>
<protein>
    <recommendedName>
        <fullName evidence="3">FAD:protein FMN transferase</fullName>
        <ecNumber evidence="2">2.7.1.180</ecNumber>
    </recommendedName>
    <alternativeName>
        <fullName evidence="9">Flavin transferase</fullName>
    </alternativeName>
</protein>
<evidence type="ECO:0000256" key="6">
    <source>
        <dbReference type="ARBA" id="ARBA00022723"/>
    </source>
</evidence>
<reference evidence="11 12" key="1">
    <citation type="submission" date="2018-08" db="EMBL/GenBank/DDBJ databases">
        <title>Genome analysis of the thermophilic bacterium of the candidate phylum Aminicenantes from deep subsurface aquifer revealed its physiology and ecological role.</title>
        <authorList>
            <person name="Kadnikov V.V."/>
            <person name="Mardanov A.V."/>
            <person name="Beletsky A.V."/>
            <person name="Karnachuk O.V."/>
            <person name="Ravin N.V."/>
        </authorList>
    </citation>
    <scope>NUCLEOTIDE SEQUENCE [LARGE SCALE GENOMIC DNA]</scope>
    <source>
        <strain evidence="11">BY38</strain>
    </source>
</reference>
<dbReference type="GO" id="GO:0016740">
    <property type="term" value="F:transferase activity"/>
    <property type="evidence" value="ECO:0007669"/>
    <property type="project" value="UniProtKB-KW"/>
</dbReference>
<dbReference type="SUPFAM" id="SSF143631">
    <property type="entry name" value="ApbE-like"/>
    <property type="match status" value="2"/>
</dbReference>
<dbReference type="AlphaFoldDB" id="A0A3E2BJ21"/>
<evidence type="ECO:0000313" key="11">
    <source>
        <dbReference type="EMBL" id="RFT14684.1"/>
    </source>
</evidence>
<evidence type="ECO:0000256" key="4">
    <source>
        <dbReference type="ARBA" id="ARBA00022630"/>
    </source>
</evidence>
<dbReference type="EMBL" id="QUAH01000023">
    <property type="protein sequence ID" value="RFT14684.1"/>
    <property type="molecule type" value="Genomic_DNA"/>
</dbReference>
<keyword evidence="5" id="KW-0808">Transferase</keyword>
<dbReference type="PANTHER" id="PTHR30040">
    <property type="entry name" value="THIAMINE BIOSYNTHESIS LIPOPROTEIN APBE"/>
    <property type="match status" value="1"/>
</dbReference>
<organism evidence="11 12">
    <name type="scientific">Candidatus Saccharicenans subterraneus</name>
    <dbReference type="NCBI Taxonomy" id="2508984"/>
    <lineage>
        <taxon>Bacteria</taxon>
        <taxon>Candidatus Aminicenantota</taxon>
        <taxon>Candidatus Aminicenantia</taxon>
        <taxon>Candidatus Aminicenantales</taxon>
        <taxon>Candidatus Saccharicenantaceae</taxon>
        <taxon>Candidatus Saccharicenans</taxon>
    </lineage>
</organism>
<accession>A0A3E2BJ21</accession>
<evidence type="ECO:0000256" key="9">
    <source>
        <dbReference type="ARBA" id="ARBA00031306"/>
    </source>
</evidence>
<dbReference type="Proteomes" id="UP000257323">
    <property type="component" value="Unassembled WGS sequence"/>
</dbReference>
<evidence type="ECO:0000256" key="1">
    <source>
        <dbReference type="ARBA" id="ARBA00001946"/>
    </source>
</evidence>
<evidence type="ECO:0000256" key="2">
    <source>
        <dbReference type="ARBA" id="ARBA00011955"/>
    </source>
</evidence>
<comment type="cofactor">
    <cofactor evidence="1">
        <name>Mg(2+)</name>
        <dbReference type="ChEBI" id="CHEBI:18420"/>
    </cofactor>
</comment>
<keyword evidence="8" id="KW-0460">Magnesium</keyword>
<dbReference type="Gene3D" id="3.10.520.10">
    <property type="entry name" value="ApbE-like domains"/>
    <property type="match status" value="1"/>
</dbReference>
<sequence length="390" mass="43866">MLKTMEERKTFSFSHQAMATFFEVFVAGQDEAYARSAAHEFFREIDRLESFFSRFDERSEISRINRLKPGEVLPVSLETYECLKLSFEMMVETGGAFNVNFRALKKEFSKKETGIIKGEDWKKNSKKQKRQLSQPGLEPSEIIKIGFRRESDGSEKAREAGREKYKNRDEEQMTVTFGPGVPVNSSKQSTVNLTSGAYAENKKIGLKPYLKLFPLELVEQPGGYGAVRLDIPDAVLDLDLGAVGKGYALEKAAGIFEAWEITDFLVSAGGSTVYARGAEPWPVAVGGGFDFFKPGKIYLKERALSGSGHEVKGEHIFDPRKKCQRSRHLAAWVSHPSPAVADALSTAFMVMSLEEIRKYAESHPEVWALVLTRDKKSHRFKEGEFFEKGD</sequence>
<dbReference type="EC" id="2.7.1.180" evidence="2"/>
<evidence type="ECO:0000256" key="3">
    <source>
        <dbReference type="ARBA" id="ARBA00016337"/>
    </source>
</evidence>
<evidence type="ECO:0000313" key="12">
    <source>
        <dbReference type="Proteomes" id="UP000257323"/>
    </source>
</evidence>
<keyword evidence="6" id="KW-0479">Metal-binding</keyword>
<dbReference type="InterPro" id="IPR024932">
    <property type="entry name" value="ApbE"/>
</dbReference>
<dbReference type="InterPro" id="IPR003374">
    <property type="entry name" value="ApbE-like_sf"/>
</dbReference>
<evidence type="ECO:0000256" key="10">
    <source>
        <dbReference type="ARBA" id="ARBA00048540"/>
    </source>
</evidence>
<proteinExistence type="predicted"/>
<name>A0A3E2BJ21_9BACT</name>